<dbReference type="AlphaFoldDB" id="A0A4Y2X1Y5"/>
<dbReference type="EMBL" id="BGPR01067962">
    <property type="protein sequence ID" value="GBO42022.1"/>
    <property type="molecule type" value="Genomic_DNA"/>
</dbReference>
<evidence type="ECO:0000313" key="2">
    <source>
        <dbReference type="Proteomes" id="UP000499080"/>
    </source>
</evidence>
<name>A0A4Y2X1Y5_ARAVE</name>
<sequence>MKPNFLPTLPIDCAVTDYRKWPRPLLSAVFERPQSFSIRSDNFRDSKKVTQITGQTSHSRLKPAFCVIKDDIPAVQPSHRLRLVSDSVSR</sequence>
<proteinExistence type="predicted"/>
<organism evidence="1 2">
    <name type="scientific">Araneus ventricosus</name>
    <name type="common">Orbweaver spider</name>
    <name type="synonym">Epeira ventricosa</name>
    <dbReference type="NCBI Taxonomy" id="182803"/>
    <lineage>
        <taxon>Eukaryota</taxon>
        <taxon>Metazoa</taxon>
        <taxon>Ecdysozoa</taxon>
        <taxon>Arthropoda</taxon>
        <taxon>Chelicerata</taxon>
        <taxon>Arachnida</taxon>
        <taxon>Araneae</taxon>
        <taxon>Araneomorphae</taxon>
        <taxon>Entelegynae</taxon>
        <taxon>Araneoidea</taxon>
        <taxon>Araneidae</taxon>
        <taxon>Araneus</taxon>
    </lineage>
</organism>
<dbReference type="Proteomes" id="UP000499080">
    <property type="component" value="Unassembled WGS sequence"/>
</dbReference>
<accession>A0A4Y2X1Y5</accession>
<protein>
    <submittedName>
        <fullName evidence="1">Uncharacterized protein</fullName>
    </submittedName>
</protein>
<gene>
    <name evidence="1" type="ORF">AVEN_77879_1</name>
</gene>
<keyword evidence="2" id="KW-1185">Reference proteome</keyword>
<evidence type="ECO:0000313" key="1">
    <source>
        <dbReference type="EMBL" id="GBO42022.1"/>
    </source>
</evidence>
<reference evidence="1 2" key="1">
    <citation type="journal article" date="2019" name="Sci. Rep.">
        <title>Orb-weaving spider Araneus ventricosus genome elucidates the spidroin gene catalogue.</title>
        <authorList>
            <person name="Kono N."/>
            <person name="Nakamura H."/>
            <person name="Ohtoshi R."/>
            <person name="Moran D.A.P."/>
            <person name="Shinohara A."/>
            <person name="Yoshida Y."/>
            <person name="Fujiwara M."/>
            <person name="Mori M."/>
            <person name="Tomita M."/>
            <person name="Arakawa K."/>
        </authorList>
    </citation>
    <scope>NUCLEOTIDE SEQUENCE [LARGE SCALE GENOMIC DNA]</scope>
</reference>
<comment type="caution">
    <text evidence="1">The sequence shown here is derived from an EMBL/GenBank/DDBJ whole genome shotgun (WGS) entry which is preliminary data.</text>
</comment>